<dbReference type="PANTHER" id="PTHR35317:SF28">
    <property type="entry name" value="ZINC FINGER, CCHC-TYPE, RIBONUCLEASE H-LIKE DOMAIN, GAG-PRE-INTEGRASE DOMAIN PROTEIN-RELATED"/>
    <property type="match status" value="1"/>
</dbReference>
<feature type="compositionally biased region" description="Acidic residues" evidence="1">
    <location>
        <begin position="191"/>
        <end position="200"/>
    </location>
</feature>
<feature type="compositionally biased region" description="Basic and acidic residues" evidence="1">
    <location>
        <begin position="236"/>
        <end position="245"/>
    </location>
</feature>
<name>A0AA88UWA7_9ASTE</name>
<gene>
    <name evidence="2" type="ORF">RJ640_020007</name>
</gene>
<sequence>MKESELVNDYFSRVLAIVNQIKRNGDDFTEARVVEKIFLSLDPKFDYNFVAIEEFKDVDSLTVDELMESLQAHEEMVKKKEEPLEHVLRTELSLKENNKRQDGAQWGQVDVVVDMDVVVVVAKEKIRGEGSNARSHKKEEKYQTSKQIRGHGRGNYSRKRSLLPTVDVISFPKSIGYKAGKKMSSQTSEHLEEETLMQDENEFHASKTEETKETNDEAEFKAFETNENEELTNGEEPSKNMEESKNTVGDDSAQNKEMEDESMYKEVKVLDGQEVNTTSITFNFYANEENEFKSFSVDEDSQFEKVIETFHVIKKIKMLPKEYAVKNDDILANYGGDNYFEKFVILVKGSDFVKNIEYHSQLGLENLLSDTC</sequence>
<comment type="caution">
    <text evidence="2">The sequence shown here is derived from an EMBL/GenBank/DDBJ whole genome shotgun (WGS) entry which is preliminary data.</text>
</comment>
<dbReference type="Proteomes" id="UP001187471">
    <property type="component" value="Unassembled WGS sequence"/>
</dbReference>
<reference evidence="2" key="1">
    <citation type="submission" date="2022-12" db="EMBL/GenBank/DDBJ databases">
        <title>Draft genome assemblies for two species of Escallonia (Escalloniales).</title>
        <authorList>
            <person name="Chanderbali A."/>
            <person name="Dervinis C."/>
            <person name="Anghel I."/>
            <person name="Soltis D."/>
            <person name="Soltis P."/>
            <person name="Zapata F."/>
        </authorList>
    </citation>
    <scope>NUCLEOTIDE SEQUENCE</scope>
    <source>
        <strain evidence="2">UCBG92.1500</strain>
        <tissue evidence="2">Leaf</tissue>
    </source>
</reference>
<dbReference type="EMBL" id="JAVXUO010000352">
    <property type="protein sequence ID" value="KAK2993062.1"/>
    <property type="molecule type" value="Genomic_DNA"/>
</dbReference>
<dbReference type="Pfam" id="PF14223">
    <property type="entry name" value="Retrotran_gag_2"/>
    <property type="match status" value="1"/>
</dbReference>
<organism evidence="2 3">
    <name type="scientific">Escallonia rubra</name>
    <dbReference type="NCBI Taxonomy" id="112253"/>
    <lineage>
        <taxon>Eukaryota</taxon>
        <taxon>Viridiplantae</taxon>
        <taxon>Streptophyta</taxon>
        <taxon>Embryophyta</taxon>
        <taxon>Tracheophyta</taxon>
        <taxon>Spermatophyta</taxon>
        <taxon>Magnoliopsida</taxon>
        <taxon>eudicotyledons</taxon>
        <taxon>Gunneridae</taxon>
        <taxon>Pentapetalae</taxon>
        <taxon>asterids</taxon>
        <taxon>campanulids</taxon>
        <taxon>Escalloniales</taxon>
        <taxon>Escalloniaceae</taxon>
        <taxon>Escallonia</taxon>
    </lineage>
</organism>
<protein>
    <submittedName>
        <fullName evidence="2">Uncharacterized protein</fullName>
    </submittedName>
</protein>
<evidence type="ECO:0000256" key="1">
    <source>
        <dbReference type="SAM" id="MobiDB-lite"/>
    </source>
</evidence>
<feature type="region of interest" description="Disordered" evidence="1">
    <location>
        <begin position="128"/>
        <end position="159"/>
    </location>
</feature>
<keyword evidence="3" id="KW-1185">Reference proteome</keyword>
<proteinExistence type="predicted"/>
<feature type="compositionally biased region" description="Basic residues" evidence="1">
    <location>
        <begin position="148"/>
        <end position="159"/>
    </location>
</feature>
<evidence type="ECO:0000313" key="2">
    <source>
        <dbReference type="EMBL" id="KAK2993062.1"/>
    </source>
</evidence>
<dbReference type="AlphaFoldDB" id="A0AA88UWA7"/>
<dbReference type="PANTHER" id="PTHR35317">
    <property type="entry name" value="OS04G0629600 PROTEIN"/>
    <property type="match status" value="1"/>
</dbReference>
<feature type="compositionally biased region" description="Basic and acidic residues" evidence="1">
    <location>
        <begin position="201"/>
        <end position="224"/>
    </location>
</feature>
<accession>A0AA88UWA7</accession>
<feature type="region of interest" description="Disordered" evidence="1">
    <location>
        <begin position="179"/>
        <end position="260"/>
    </location>
</feature>
<evidence type="ECO:0000313" key="3">
    <source>
        <dbReference type="Proteomes" id="UP001187471"/>
    </source>
</evidence>